<dbReference type="Gene3D" id="3.40.50.2300">
    <property type="match status" value="2"/>
</dbReference>
<dbReference type="InterPro" id="IPR028081">
    <property type="entry name" value="Leu-bd"/>
</dbReference>
<evidence type="ECO:0000256" key="4">
    <source>
        <dbReference type="ARBA" id="ARBA00022970"/>
    </source>
</evidence>
<dbReference type="PANTHER" id="PTHR30483:SF6">
    <property type="entry name" value="PERIPLASMIC BINDING PROTEIN OF ABC TRANSPORTER FOR NATURAL AMINO ACIDS"/>
    <property type="match status" value="1"/>
</dbReference>
<sequence length="387" mass="41036">MKVSLKKVAQFSVLSSLLVLAACGGGGEQATGEKEGQAAGGGVITADIGVISYISGPGAAYGEAITSGLKLAQKEINAKGDVEINLLIEDSAGKQDQALTAAQKLMNSENVTAIIGPTLSTEMNVVGPEADLNGVPIMGTSTTAEGIPQLGEYVFRNSIPEALAIPASMTKAIEKYGAKKVAILYGNDDVFTKSGFDTMKKAAEDMDLEILTIETFQKGQSDYNAQLTKIKGMNPDLILASALYNEGAVIMDQARKMGIDVPFVGGNGFNSPEVIKIAGDAANGLIVATPWYGEKDDSKVKEFVSKFEEEYGKKPDQFAAQAYDALYIYAEALKNAGEADRDAFRDALAQVKDFNGILGNFSFDDEGDVVMDPTVLIIEDGQFKEFN</sequence>
<dbReference type="SUPFAM" id="SSF53822">
    <property type="entry name" value="Periplasmic binding protein-like I"/>
    <property type="match status" value="1"/>
</dbReference>
<dbReference type="CDD" id="cd06348">
    <property type="entry name" value="PBP1_ABC_HAAT-like"/>
    <property type="match status" value="1"/>
</dbReference>
<evidence type="ECO:0000259" key="6">
    <source>
        <dbReference type="Pfam" id="PF13458"/>
    </source>
</evidence>
<keyword evidence="2" id="KW-0813">Transport</keyword>
<evidence type="ECO:0000256" key="3">
    <source>
        <dbReference type="ARBA" id="ARBA00022729"/>
    </source>
</evidence>
<dbReference type="PRINTS" id="PR00337">
    <property type="entry name" value="LEUILEVALBP"/>
</dbReference>
<dbReference type="InterPro" id="IPR028082">
    <property type="entry name" value="Peripla_BP_I"/>
</dbReference>
<dbReference type="PANTHER" id="PTHR30483">
    <property type="entry name" value="LEUCINE-SPECIFIC-BINDING PROTEIN"/>
    <property type="match status" value="1"/>
</dbReference>
<dbReference type="EMBL" id="LAYY01000015">
    <property type="protein sequence ID" value="KKK37407.1"/>
    <property type="molecule type" value="Genomic_DNA"/>
</dbReference>
<name>A0A0M2SWS2_9BACI</name>
<evidence type="ECO:0000256" key="2">
    <source>
        <dbReference type="ARBA" id="ARBA00022448"/>
    </source>
</evidence>
<reference evidence="7 8" key="1">
    <citation type="submission" date="2015-04" db="EMBL/GenBank/DDBJ databases">
        <title>Taxonomic description and genome sequence of Bacillus campisalis sp. nov., a novel member of the genus Bacillus isolated from solar saltern.</title>
        <authorList>
            <person name="Mathan Kumar R."/>
            <person name="Kaur G."/>
            <person name="Kumar A."/>
            <person name="Singh N.K."/>
            <person name="Kaur N."/>
            <person name="Kumar N."/>
            <person name="Mayilraj S."/>
        </authorList>
    </citation>
    <scope>NUCLEOTIDE SEQUENCE [LARGE SCALE GENOMIC DNA]</scope>
    <source>
        <strain evidence="7 8">SA2-6</strain>
    </source>
</reference>
<dbReference type="InterPro" id="IPR000709">
    <property type="entry name" value="Leu_Ile_Val-bd"/>
</dbReference>
<dbReference type="AlphaFoldDB" id="A0A0M2SWS2"/>
<feature type="domain" description="Leucine-binding protein" evidence="6">
    <location>
        <begin position="47"/>
        <end position="368"/>
    </location>
</feature>
<dbReference type="GO" id="GO:0006865">
    <property type="term" value="P:amino acid transport"/>
    <property type="evidence" value="ECO:0007669"/>
    <property type="project" value="UniProtKB-KW"/>
</dbReference>
<comment type="similarity">
    <text evidence="1">Belongs to the leucine-binding protein family.</text>
</comment>
<gene>
    <name evidence="7" type="ORF">WQ57_14485</name>
</gene>
<dbReference type="Pfam" id="PF13458">
    <property type="entry name" value="Peripla_BP_6"/>
    <property type="match status" value="1"/>
</dbReference>
<dbReference type="InterPro" id="IPR051010">
    <property type="entry name" value="BCAA_transport"/>
</dbReference>
<comment type="caution">
    <text evidence="7">The sequence shown here is derived from an EMBL/GenBank/DDBJ whole genome shotgun (WGS) entry which is preliminary data.</text>
</comment>
<dbReference type="PROSITE" id="PS51257">
    <property type="entry name" value="PROKAR_LIPOPROTEIN"/>
    <property type="match status" value="1"/>
</dbReference>
<evidence type="ECO:0000313" key="7">
    <source>
        <dbReference type="EMBL" id="KKK37407.1"/>
    </source>
</evidence>
<evidence type="ECO:0000313" key="8">
    <source>
        <dbReference type="Proteomes" id="UP000034166"/>
    </source>
</evidence>
<keyword evidence="3 5" id="KW-0732">Signal</keyword>
<proteinExistence type="inferred from homology"/>
<dbReference type="RefSeq" id="WP_046524500.1">
    <property type="nucleotide sequence ID" value="NZ_LAYY01000015.1"/>
</dbReference>
<organism evidence="7 8">
    <name type="scientific">Mesobacillus campisalis</name>
    <dbReference type="NCBI Taxonomy" id="1408103"/>
    <lineage>
        <taxon>Bacteria</taxon>
        <taxon>Bacillati</taxon>
        <taxon>Bacillota</taxon>
        <taxon>Bacilli</taxon>
        <taxon>Bacillales</taxon>
        <taxon>Bacillaceae</taxon>
        <taxon>Mesobacillus</taxon>
    </lineage>
</organism>
<feature type="chain" id="PRO_5038485670" evidence="5">
    <location>
        <begin position="22"/>
        <end position="387"/>
    </location>
</feature>
<accession>A0A0M2SWS2</accession>
<keyword evidence="8" id="KW-1185">Reference proteome</keyword>
<feature type="signal peptide" evidence="5">
    <location>
        <begin position="1"/>
        <end position="21"/>
    </location>
</feature>
<keyword evidence="4" id="KW-0029">Amino-acid transport</keyword>
<evidence type="ECO:0000256" key="1">
    <source>
        <dbReference type="ARBA" id="ARBA00010062"/>
    </source>
</evidence>
<dbReference type="OrthoDB" id="9783240at2"/>
<evidence type="ECO:0000256" key="5">
    <source>
        <dbReference type="SAM" id="SignalP"/>
    </source>
</evidence>
<dbReference type="Proteomes" id="UP000034166">
    <property type="component" value="Unassembled WGS sequence"/>
</dbReference>
<protein>
    <submittedName>
        <fullName evidence="7">Branched-chain amino acid ABC transporter substrate-binding protein</fullName>
    </submittedName>
</protein>
<dbReference type="PATRIC" id="fig|1408103.3.peg.3257"/>